<dbReference type="AlphaFoldDB" id="A0A246DX00"/>
<evidence type="ECO:0000256" key="2">
    <source>
        <dbReference type="ARBA" id="ARBA00011424"/>
    </source>
</evidence>
<sequence length="278" mass="30569">MTDMTRHGGEGPTSRRLPTVADLRAWKGRRQLTMLRYFSLDEAAAAEAAGIDIASVPTEIVLDPRYRAVAPTVFSMTGQTHLEMGTPDDYLRWCGNALNRGADAVYCSGSLTTVEKLSREYFPVVGHVGLVPTRSTWTGGFKAVGKTAEAALRLFEEVKAYESAGAFAVEIEVVPAEVAAEISKRVGILLWSMGAGPGCDAQYLFANDILGYTEGHVPRHARAYRDFGSEYARLQRERIAAFSEYAADVADGAFPEERHLIRMDPRELEKFIDAADRQ</sequence>
<dbReference type="PANTHER" id="PTHR20881:SF0">
    <property type="entry name" value="3-METHYL-2-OXOBUTANOATE HYDROXYMETHYLTRANSFERASE"/>
    <property type="match status" value="1"/>
</dbReference>
<dbReference type="EC" id="2.1.2.11" evidence="3"/>
<dbReference type="GO" id="GO:0032259">
    <property type="term" value="P:methylation"/>
    <property type="evidence" value="ECO:0007669"/>
    <property type="project" value="UniProtKB-KW"/>
</dbReference>
<dbReference type="SUPFAM" id="SSF51621">
    <property type="entry name" value="Phosphoenolpyruvate/pyruvate domain"/>
    <property type="match status" value="1"/>
</dbReference>
<keyword evidence="4" id="KW-0566">Pantothenate biosynthesis</keyword>
<evidence type="ECO:0000313" key="7">
    <source>
        <dbReference type="Proteomes" id="UP000197269"/>
    </source>
</evidence>
<organism evidence="6 7">
    <name type="scientific">Rhizobium esperanzae</name>
    <dbReference type="NCBI Taxonomy" id="1967781"/>
    <lineage>
        <taxon>Bacteria</taxon>
        <taxon>Pseudomonadati</taxon>
        <taxon>Pseudomonadota</taxon>
        <taxon>Alphaproteobacteria</taxon>
        <taxon>Hyphomicrobiales</taxon>
        <taxon>Rhizobiaceae</taxon>
        <taxon>Rhizobium/Agrobacterium group</taxon>
        <taxon>Rhizobium</taxon>
    </lineage>
</organism>
<comment type="similarity">
    <text evidence="1">Belongs to the PanB family.</text>
</comment>
<proteinExistence type="inferred from homology"/>
<evidence type="ECO:0000256" key="3">
    <source>
        <dbReference type="ARBA" id="ARBA00012618"/>
    </source>
</evidence>
<name>A0A246DX00_9HYPH</name>
<protein>
    <recommendedName>
        <fullName evidence="3">3-methyl-2-oxobutanoate hydroxymethyltransferase</fullName>
        <ecNumber evidence="3">2.1.2.11</ecNumber>
    </recommendedName>
</protein>
<reference evidence="6 7" key="1">
    <citation type="submission" date="2017-03" db="EMBL/GenBank/DDBJ databases">
        <title>Genome of strain Rhizobium sp. CNPSo 668.</title>
        <authorList>
            <person name="Ribeiro R."/>
        </authorList>
    </citation>
    <scope>NUCLEOTIDE SEQUENCE [LARGE SCALE GENOMIC DNA]</scope>
    <source>
        <strain evidence="6 7">CNPSo 668</strain>
    </source>
</reference>
<dbReference type="Proteomes" id="UP000197269">
    <property type="component" value="Unassembled WGS sequence"/>
</dbReference>
<dbReference type="EMBL" id="MXPU01000006">
    <property type="protein sequence ID" value="OWO94913.1"/>
    <property type="molecule type" value="Genomic_DNA"/>
</dbReference>
<evidence type="ECO:0000313" key="6">
    <source>
        <dbReference type="EMBL" id="OWO94913.1"/>
    </source>
</evidence>
<dbReference type="Pfam" id="PF02548">
    <property type="entry name" value="Pantoate_transf"/>
    <property type="match status" value="1"/>
</dbReference>
<dbReference type="Gene3D" id="3.20.20.60">
    <property type="entry name" value="Phosphoenolpyruvate-binding domains"/>
    <property type="match status" value="1"/>
</dbReference>
<dbReference type="InterPro" id="IPR040442">
    <property type="entry name" value="Pyrv_kinase-like_dom_sf"/>
</dbReference>
<evidence type="ECO:0000256" key="5">
    <source>
        <dbReference type="ARBA" id="ARBA00022679"/>
    </source>
</evidence>
<dbReference type="GO" id="GO:0003864">
    <property type="term" value="F:3-methyl-2-oxobutanoate hydroxymethyltransferase activity"/>
    <property type="evidence" value="ECO:0007669"/>
    <property type="project" value="UniProtKB-EC"/>
</dbReference>
<dbReference type="InterPro" id="IPR015813">
    <property type="entry name" value="Pyrv/PenolPyrv_kinase-like_dom"/>
</dbReference>
<dbReference type="GO" id="GO:0000287">
    <property type="term" value="F:magnesium ion binding"/>
    <property type="evidence" value="ECO:0007669"/>
    <property type="project" value="TreeGrafter"/>
</dbReference>
<gene>
    <name evidence="6" type="ORF">B5E41_10915</name>
</gene>
<evidence type="ECO:0000256" key="1">
    <source>
        <dbReference type="ARBA" id="ARBA00008676"/>
    </source>
</evidence>
<dbReference type="InterPro" id="IPR003700">
    <property type="entry name" value="Pantoate_hydroxy_MeTrfase"/>
</dbReference>
<accession>A0A246DX00</accession>
<dbReference type="PANTHER" id="PTHR20881">
    <property type="entry name" value="3-METHYL-2-OXOBUTANOATE HYDROXYMETHYLTRANSFERASE"/>
    <property type="match status" value="1"/>
</dbReference>
<dbReference type="GO" id="GO:0015940">
    <property type="term" value="P:pantothenate biosynthetic process"/>
    <property type="evidence" value="ECO:0007669"/>
    <property type="project" value="UniProtKB-KW"/>
</dbReference>
<comment type="caution">
    <text evidence="6">The sequence shown here is derived from an EMBL/GenBank/DDBJ whole genome shotgun (WGS) entry which is preliminary data.</text>
</comment>
<keyword evidence="5 6" id="KW-0808">Transferase</keyword>
<dbReference type="GO" id="GO:0008168">
    <property type="term" value="F:methyltransferase activity"/>
    <property type="evidence" value="ECO:0007669"/>
    <property type="project" value="UniProtKB-KW"/>
</dbReference>
<keyword evidence="6" id="KW-0489">Methyltransferase</keyword>
<evidence type="ECO:0000256" key="4">
    <source>
        <dbReference type="ARBA" id="ARBA00022655"/>
    </source>
</evidence>
<comment type="subunit">
    <text evidence="2">Homodecamer; pentamer of dimers.</text>
</comment>